<organism evidence="1 2">
    <name type="scientific">Candidatus Uhrbacteria bacterium GW2011_GWE2_46_68</name>
    <dbReference type="NCBI Taxonomy" id="1618994"/>
    <lineage>
        <taxon>Bacteria</taxon>
        <taxon>Candidatus Uhriibacteriota</taxon>
    </lineage>
</organism>
<comment type="caution">
    <text evidence="1">The sequence shown here is derived from an EMBL/GenBank/DDBJ whole genome shotgun (WGS) entry which is preliminary data.</text>
</comment>
<accession>A0A0G1SDN6</accession>
<dbReference type="EMBL" id="LCMS01000022">
    <property type="protein sequence ID" value="KKU40208.1"/>
    <property type="molecule type" value="Genomic_DNA"/>
</dbReference>
<evidence type="ECO:0000313" key="1">
    <source>
        <dbReference type="EMBL" id="KKU40208.1"/>
    </source>
</evidence>
<name>A0A0G1SDN6_9BACT</name>
<proteinExistence type="predicted"/>
<reference evidence="1 2" key="1">
    <citation type="journal article" date="2015" name="Nature">
        <title>rRNA introns, odd ribosomes, and small enigmatic genomes across a large radiation of phyla.</title>
        <authorList>
            <person name="Brown C.T."/>
            <person name="Hug L.A."/>
            <person name="Thomas B.C."/>
            <person name="Sharon I."/>
            <person name="Castelle C.J."/>
            <person name="Singh A."/>
            <person name="Wilkins M.J."/>
            <person name="Williams K.H."/>
            <person name="Banfield J.F."/>
        </authorList>
    </citation>
    <scope>NUCLEOTIDE SEQUENCE [LARGE SCALE GENOMIC DNA]</scope>
</reference>
<evidence type="ECO:0000313" key="2">
    <source>
        <dbReference type="Proteomes" id="UP000034795"/>
    </source>
</evidence>
<gene>
    <name evidence="1" type="ORF">UX57_C0022G0007</name>
</gene>
<dbReference type="Proteomes" id="UP000034795">
    <property type="component" value="Unassembled WGS sequence"/>
</dbReference>
<dbReference type="AlphaFoldDB" id="A0A0G1SDN6"/>
<sequence length="931" mass="106827">MPEHHPSPDHSRLESSALHILDMAQRALDLPPHVEARKQTLVEEVLTLCKKHGFSHPNELATSPDTSHIPFSDLELLADFMSKLEYIVKHRELPKEEELECIDDQEYTIELPKGANVSEILDDHGRPIIIGSLSSGLDFVQDQTGKLIPLDEERNVELALCQGKPVIVQYRGDIFSKDTFTFCDLQGLPVEDLTMQFFQAKVENQQIKEVSYKKVEGEDGLDYYLVRPIDKDGKMIGRKEGYYDTQSLVMVGSHYYFIGKETSSSMKAVYDEEGDQVNEDEYDDILFLLNMGGKLVLSVRKEHRQWFVYPDGSFVPGESPMGFREAQNAQEVNGKIYFWERTKHRLSSYIFCDHTGKEFGKTILNFVPVAWRVVGDTLYYLNTSINEPCFIEYMPSSGMFLRLGYGQVLPILVGETLVSIFSIGVLSPVSLTLGDVHYTQETFDNVHVLEPIDDHRFMSEHHPSPDHSRLESSVPHILDMAQRALDLPPHVEARKQTLVEEVLALCKKHGFSHPNELATSPDTSHIPFSDLELLADLMSKLEYIVKHCELPPEEEPRELVDDREYTMELPEDSIIAEVFDDRGRPIVTGFNKEYGFVMDHTGIVQSIEEAEELSLAVGEREPKLIIKTWQGIYQICDLNLSSTRGDKKEVYVLIFKDAEHRIDHVFLEDRNGKLKCYPMDREGKLIGRSQGYKTARQPVAIGENTYFVANEEGSLRSCVYNEQGEQINEEEYEAIDYLFVLEGRLVLQVQKNSHHFFVYPDGTLLEDEPKNGFEGPIRFPKVLDGKIHFWRKVFSPFSRDAYFFTDHTGETFGKKMTDFTPTDWKMLGQDLFFWESGEIAQSLKWIRHMNVLGDTRRLCFGPVLPIRIGESVISIGNFPDGMRMVINRKISSDASFEQVYTCEALDDHRFLCPNITHHQIIHDWNHLSHIF</sequence>
<protein>
    <submittedName>
        <fullName evidence="1">Uncharacterized protein</fullName>
    </submittedName>
</protein>
<dbReference type="STRING" id="1618994.UX57_C0022G0007"/>